<evidence type="ECO:0000256" key="2">
    <source>
        <dbReference type="ARBA" id="ARBA00022840"/>
    </source>
</evidence>
<gene>
    <name evidence="3" type="ORF">RFI_00149</name>
</gene>
<dbReference type="Pfam" id="PF00012">
    <property type="entry name" value="HSP70"/>
    <property type="match status" value="1"/>
</dbReference>
<evidence type="ECO:0000313" key="3">
    <source>
        <dbReference type="EMBL" id="ETO36912.1"/>
    </source>
</evidence>
<name>X6PGW3_RETFI</name>
<accession>X6PGW3</accession>
<dbReference type="Proteomes" id="UP000023152">
    <property type="component" value="Unassembled WGS sequence"/>
</dbReference>
<keyword evidence="4" id="KW-1185">Reference proteome</keyword>
<keyword evidence="2" id="KW-0067">ATP-binding</keyword>
<dbReference type="OrthoDB" id="6144806at2759"/>
<reference evidence="3 4" key="1">
    <citation type="journal article" date="2013" name="Curr. Biol.">
        <title>The Genome of the Foraminiferan Reticulomyxa filosa.</title>
        <authorList>
            <person name="Glockner G."/>
            <person name="Hulsmann N."/>
            <person name="Schleicher M."/>
            <person name="Noegel A.A."/>
            <person name="Eichinger L."/>
            <person name="Gallinger C."/>
            <person name="Pawlowski J."/>
            <person name="Sierra R."/>
            <person name="Euteneuer U."/>
            <person name="Pillet L."/>
            <person name="Moustafa A."/>
            <person name="Platzer M."/>
            <person name="Groth M."/>
            <person name="Szafranski K."/>
            <person name="Schliwa M."/>
        </authorList>
    </citation>
    <scope>NUCLEOTIDE SEQUENCE [LARGE SCALE GENOMIC DNA]</scope>
</reference>
<dbReference type="SUPFAM" id="SSF53067">
    <property type="entry name" value="Actin-like ATPase domain"/>
    <property type="match status" value="1"/>
</dbReference>
<evidence type="ECO:0008006" key="5">
    <source>
        <dbReference type="Google" id="ProtNLM"/>
    </source>
</evidence>
<dbReference type="PANTHER" id="PTHR14187">
    <property type="entry name" value="ALPHA KINASE/ELONGATION FACTOR 2 KINASE"/>
    <property type="match status" value="1"/>
</dbReference>
<evidence type="ECO:0000256" key="1">
    <source>
        <dbReference type="ARBA" id="ARBA00022741"/>
    </source>
</evidence>
<keyword evidence="1" id="KW-0547">Nucleotide-binding</keyword>
<comment type="caution">
    <text evidence="3">The sequence shown here is derived from an EMBL/GenBank/DDBJ whole genome shotgun (WGS) entry which is preliminary data.</text>
</comment>
<dbReference type="EMBL" id="ASPP01000152">
    <property type="protein sequence ID" value="ETO36912.1"/>
    <property type="molecule type" value="Genomic_DNA"/>
</dbReference>
<organism evidence="3 4">
    <name type="scientific">Reticulomyxa filosa</name>
    <dbReference type="NCBI Taxonomy" id="46433"/>
    <lineage>
        <taxon>Eukaryota</taxon>
        <taxon>Sar</taxon>
        <taxon>Rhizaria</taxon>
        <taxon>Retaria</taxon>
        <taxon>Foraminifera</taxon>
        <taxon>Monothalamids</taxon>
        <taxon>Reticulomyxidae</taxon>
        <taxon>Reticulomyxa</taxon>
    </lineage>
</organism>
<sequence length="287" mass="33265">MLFDEVIDKIVDHTKQLLQSPELKENRLKYICLVGGFSQSPYLQQRMRDEFRKDYELVIPQRPILSVVRGAAVLDKIASFVIKRKVQKTYGIYCGWPLELAKLHPNITKEYLDANTYVCDIDNQSYVRGCFSVIVNKGDDVSMNEKFTVDLTQNSKKQRQFTTTFFWSDDIDPGIINENNILGKIVVPYPKGFDAINDGIFVNFYFGNTVIRATVSMKGEEYIEKCVPFKYVFNTSTGEREDVVFSEVIDSKFSSLKQMCYFVKPIPIFQLKKDYLVFHSFMIDNET</sequence>
<proteinExistence type="predicted"/>
<dbReference type="InterPro" id="IPR043129">
    <property type="entry name" value="ATPase_NBD"/>
</dbReference>
<dbReference type="AlphaFoldDB" id="X6PGW3"/>
<dbReference type="GO" id="GO:0005524">
    <property type="term" value="F:ATP binding"/>
    <property type="evidence" value="ECO:0007669"/>
    <property type="project" value="UniProtKB-KW"/>
</dbReference>
<dbReference type="GO" id="GO:0140662">
    <property type="term" value="F:ATP-dependent protein folding chaperone"/>
    <property type="evidence" value="ECO:0007669"/>
    <property type="project" value="InterPro"/>
</dbReference>
<dbReference type="Gene3D" id="3.30.420.40">
    <property type="match status" value="2"/>
</dbReference>
<dbReference type="InterPro" id="IPR013126">
    <property type="entry name" value="Hsp_70_fam"/>
</dbReference>
<dbReference type="PANTHER" id="PTHR14187:SF5">
    <property type="entry name" value="HEAT SHOCK 70 KDA PROTEIN 12A"/>
    <property type="match status" value="1"/>
</dbReference>
<evidence type="ECO:0000313" key="4">
    <source>
        <dbReference type="Proteomes" id="UP000023152"/>
    </source>
</evidence>
<protein>
    <recommendedName>
        <fullName evidence="5">Hsp70 family protein</fullName>
    </recommendedName>
</protein>